<feature type="compositionally biased region" description="Polar residues" evidence="8">
    <location>
        <begin position="401"/>
        <end position="419"/>
    </location>
</feature>
<evidence type="ECO:0000256" key="9">
    <source>
        <dbReference type="SAM" id="Phobius"/>
    </source>
</evidence>
<dbReference type="InterPro" id="IPR013210">
    <property type="entry name" value="LRR_N_plant-typ"/>
</dbReference>
<dbReference type="Gene3D" id="3.30.200.20">
    <property type="entry name" value="Phosphorylase Kinase, domain 1"/>
    <property type="match status" value="1"/>
</dbReference>
<reference evidence="11 12" key="1">
    <citation type="submission" date="2024-01" db="EMBL/GenBank/DDBJ databases">
        <title>The genomes of 5 underutilized Papilionoideae crops provide insights into root nodulation and disease resistanc.</title>
        <authorList>
            <person name="Jiang F."/>
        </authorList>
    </citation>
    <scope>NUCLEOTIDE SEQUENCE [LARGE SCALE GENOMIC DNA]</scope>
    <source>
        <strain evidence="11">LVBAO_FW01</strain>
        <tissue evidence="11">Leaves</tissue>
    </source>
</reference>
<evidence type="ECO:0000313" key="11">
    <source>
        <dbReference type="EMBL" id="KAK7359211.1"/>
    </source>
</evidence>
<dbReference type="GO" id="GO:0004672">
    <property type="term" value="F:protein kinase activity"/>
    <property type="evidence" value="ECO:0007669"/>
    <property type="project" value="InterPro"/>
</dbReference>
<dbReference type="Pfam" id="PF08263">
    <property type="entry name" value="LRRNT_2"/>
    <property type="match status" value="1"/>
</dbReference>
<proteinExistence type="predicted"/>
<keyword evidence="12" id="KW-1185">Reference proteome</keyword>
<evidence type="ECO:0000256" key="8">
    <source>
        <dbReference type="SAM" id="MobiDB-lite"/>
    </source>
</evidence>
<dbReference type="PANTHER" id="PTHR46084">
    <property type="entry name" value="PROTEIN MALE DISCOVERER 2"/>
    <property type="match status" value="1"/>
</dbReference>
<dbReference type="InterPro" id="IPR032675">
    <property type="entry name" value="LRR_dom_sf"/>
</dbReference>
<keyword evidence="2 9" id="KW-0812">Transmembrane</keyword>
<dbReference type="InterPro" id="IPR001611">
    <property type="entry name" value="Leu-rich_rpt"/>
</dbReference>
<keyword evidence="6 9" id="KW-0472">Membrane</keyword>
<dbReference type="FunFam" id="3.80.10.10:FF:000129">
    <property type="entry name" value="Leucine-rich repeat receptor-like kinase"/>
    <property type="match status" value="1"/>
</dbReference>
<comment type="caution">
    <text evidence="11">The sequence shown here is derived from an EMBL/GenBank/DDBJ whole genome shotgun (WGS) entry which is preliminary data.</text>
</comment>
<dbReference type="Pfam" id="PF07714">
    <property type="entry name" value="PK_Tyr_Ser-Thr"/>
    <property type="match status" value="1"/>
</dbReference>
<dbReference type="PROSITE" id="PS50011">
    <property type="entry name" value="PROTEIN_KINASE_DOM"/>
    <property type="match status" value="1"/>
</dbReference>
<dbReference type="Gene3D" id="3.80.10.10">
    <property type="entry name" value="Ribonuclease Inhibitor"/>
    <property type="match status" value="1"/>
</dbReference>
<evidence type="ECO:0000256" key="3">
    <source>
        <dbReference type="ARBA" id="ARBA00022729"/>
    </source>
</evidence>
<evidence type="ECO:0000256" key="1">
    <source>
        <dbReference type="ARBA" id="ARBA00022614"/>
    </source>
</evidence>
<evidence type="ECO:0000256" key="4">
    <source>
        <dbReference type="ARBA" id="ARBA00022737"/>
    </source>
</evidence>
<evidence type="ECO:0000313" key="12">
    <source>
        <dbReference type="Proteomes" id="UP001367508"/>
    </source>
</evidence>
<evidence type="ECO:0000256" key="7">
    <source>
        <dbReference type="ARBA" id="ARBA00046288"/>
    </source>
</evidence>
<gene>
    <name evidence="11" type="ORF">VNO77_01161</name>
</gene>
<accession>A0AAN9R517</accession>
<feature type="domain" description="Protein kinase" evidence="10">
    <location>
        <begin position="457"/>
        <end position="760"/>
    </location>
</feature>
<keyword evidence="3" id="KW-0732">Signal</keyword>
<dbReference type="AlphaFoldDB" id="A0AAN9R517"/>
<comment type="subcellular location">
    <subcellularLocation>
        <location evidence="7">Endomembrane system</location>
        <topology evidence="7">Single-pass type I membrane protein</topology>
    </subcellularLocation>
</comment>
<dbReference type="SUPFAM" id="SSF56112">
    <property type="entry name" value="Protein kinase-like (PK-like)"/>
    <property type="match status" value="1"/>
</dbReference>
<evidence type="ECO:0000256" key="6">
    <source>
        <dbReference type="ARBA" id="ARBA00023136"/>
    </source>
</evidence>
<organism evidence="11 12">
    <name type="scientific">Canavalia gladiata</name>
    <name type="common">Sword bean</name>
    <name type="synonym">Dolichos gladiatus</name>
    <dbReference type="NCBI Taxonomy" id="3824"/>
    <lineage>
        <taxon>Eukaryota</taxon>
        <taxon>Viridiplantae</taxon>
        <taxon>Streptophyta</taxon>
        <taxon>Embryophyta</taxon>
        <taxon>Tracheophyta</taxon>
        <taxon>Spermatophyta</taxon>
        <taxon>Magnoliopsida</taxon>
        <taxon>eudicotyledons</taxon>
        <taxon>Gunneridae</taxon>
        <taxon>Pentapetalae</taxon>
        <taxon>rosids</taxon>
        <taxon>fabids</taxon>
        <taxon>Fabales</taxon>
        <taxon>Fabaceae</taxon>
        <taxon>Papilionoideae</taxon>
        <taxon>50 kb inversion clade</taxon>
        <taxon>NPAAA clade</taxon>
        <taxon>indigoferoid/millettioid clade</taxon>
        <taxon>Phaseoleae</taxon>
        <taxon>Canavalia</taxon>
    </lineage>
</organism>
<dbReference type="Gene3D" id="1.10.510.10">
    <property type="entry name" value="Transferase(Phosphotransferase) domain 1"/>
    <property type="match status" value="1"/>
</dbReference>
<keyword evidence="5 9" id="KW-1133">Transmembrane helix</keyword>
<dbReference type="Proteomes" id="UP001367508">
    <property type="component" value="Unassembled WGS sequence"/>
</dbReference>
<evidence type="ECO:0000256" key="5">
    <source>
        <dbReference type="ARBA" id="ARBA00022989"/>
    </source>
</evidence>
<dbReference type="GO" id="GO:0005524">
    <property type="term" value="F:ATP binding"/>
    <property type="evidence" value="ECO:0007669"/>
    <property type="project" value="InterPro"/>
</dbReference>
<dbReference type="InterPro" id="IPR011009">
    <property type="entry name" value="Kinase-like_dom_sf"/>
</dbReference>
<evidence type="ECO:0000259" key="10">
    <source>
        <dbReference type="PROSITE" id="PS50011"/>
    </source>
</evidence>
<keyword evidence="4" id="KW-0677">Repeat</keyword>
<protein>
    <recommendedName>
        <fullName evidence="10">Protein kinase domain-containing protein</fullName>
    </recommendedName>
</protein>
<dbReference type="GO" id="GO:0012505">
    <property type="term" value="C:endomembrane system"/>
    <property type="evidence" value="ECO:0007669"/>
    <property type="project" value="UniProtKB-SubCell"/>
</dbReference>
<feature type="region of interest" description="Disordered" evidence="8">
    <location>
        <begin position="399"/>
        <end position="419"/>
    </location>
</feature>
<feature type="transmembrane region" description="Helical" evidence="9">
    <location>
        <begin position="428"/>
        <end position="452"/>
    </location>
</feature>
<evidence type="ECO:0000256" key="2">
    <source>
        <dbReference type="ARBA" id="ARBA00022692"/>
    </source>
</evidence>
<sequence length="787" mass="88409">MGPTTNFRKKGNYERGNCMCVWVVGGDERETETNREKNPTLYENEEDGRGEFLRITATKGLLFLHPFLPFACSTLHAGDSFERETLRWGMRSLSKRIFVALISLLGIQSCSSLNDEGLALLKFRQRITSDPFGALENWNPNDCNPCKWLGVHCIDGEVQMLIVYLPIIACRDLTELSLEGTLAPEIGKLSHLKSLVLYKNNFSGTIPKELGDLDKLEFLDIRENNLTGSFPAAIGQMTLSKQLLVCGNQIEDSDFQELRKLRLTFNDDYSSPPGTLSHGKNRKFAPRYRSSFRWSFSLIGLTFYVSTPWQCIFFLDWRFEAGKATTPGYEESCFDNLASSDESDIGENVSDVVNFARRKLLDQSSNLAAAPYSGPAIQISSLPTTLSSGAFPVVPDDYKKQNQSPAPLPSHENQTNQQNSANGASGKFWKYIIIIAGVAVLVLVFVLLLCIWRKRAAKAIKPWKTGISGQLQKAFITGVPKLNRAELETACEDFSNIIYSFNECTIYKGTLSSGVEIAVDSTIVTSGQDWTKTMETAYRKKIATLSRVNHKNFTNLIGYCDEEQPFTRMMVFEYAPNGSLFEHLHVKEVEPLDWSARMRVIMGTAYCLQYMHHDLNPPVAHSNLNSVSILLTDDFAAKISEISFGKNVLPSNTTGDESHKSELPPQADPETDVYNFGVLLLEIISGKLPYSEEQGHYLVNWAAEHLNDHESIKNLIDPSLQSFKDNELDVICEVIKDCIQSDPRLRPIMRDITPKLREVLRISPEQAVPRLSPLWWAELEILSVEAT</sequence>
<dbReference type="Pfam" id="PF00560">
    <property type="entry name" value="LRR_1"/>
    <property type="match status" value="2"/>
</dbReference>
<name>A0AAN9R517_CANGL</name>
<dbReference type="FunFam" id="3.30.200.20:FF:000489">
    <property type="entry name" value="Inactive receptor-like serine/threonine-protein kinase"/>
    <property type="match status" value="1"/>
</dbReference>
<dbReference type="SUPFAM" id="SSF52058">
    <property type="entry name" value="L domain-like"/>
    <property type="match status" value="1"/>
</dbReference>
<dbReference type="PANTHER" id="PTHR46084:SF1">
    <property type="entry name" value="PROTEIN MALE DISCOVERER 2"/>
    <property type="match status" value="1"/>
</dbReference>
<dbReference type="InterPro" id="IPR000719">
    <property type="entry name" value="Prot_kinase_dom"/>
</dbReference>
<dbReference type="InterPro" id="IPR001245">
    <property type="entry name" value="Ser-Thr/Tyr_kinase_cat_dom"/>
</dbReference>
<keyword evidence="1" id="KW-0433">Leucine-rich repeat</keyword>
<dbReference type="EMBL" id="JAYMYQ010000001">
    <property type="protein sequence ID" value="KAK7359211.1"/>
    <property type="molecule type" value="Genomic_DNA"/>
</dbReference>